<evidence type="ECO:0000313" key="3">
    <source>
        <dbReference type="Proteomes" id="UP001054945"/>
    </source>
</evidence>
<accession>A0AAV4XUB9</accession>
<keyword evidence="3" id="KW-1185">Reference proteome</keyword>
<evidence type="ECO:0000256" key="1">
    <source>
        <dbReference type="SAM" id="MobiDB-lite"/>
    </source>
</evidence>
<organism evidence="2 3">
    <name type="scientific">Caerostris extrusa</name>
    <name type="common">Bark spider</name>
    <name type="synonym">Caerostris bankana</name>
    <dbReference type="NCBI Taxonomy" id="172846"/>
    <lineage>
        <taxon>Eukaryota</taxon>
        <taxon>Metazoa</taxon>
        <taxon>Ecdysozoa</taxon>
        <taxon>Arthropoda</taxon>
        <taxon>Chelicerata</taxon>
        <taxon>Arachnida</taxon>
        <taxon>Araneae</taxon>
        <taxon>Araneomorphae</taxon>
        <taxon>Entelegynae</taxon>
        <taxon>Araneoidea</taxon>
        <taxon>Araneidae</taxon>
        <taxon>Caerostris</taxon>
    </lineage>
</organism>
<dbReference type="SUPFAM" id="SSF69349">
    <property type="entry name" value="Phage fibre proteins"/>
    <property type="match status" value="1"/>
</dbReference>
<gene>
    <name evidence="2" type="ORF">CEXT_530301</name>
</gene>
<reference evidence="2 3" key="1">
    <citation type="submission" date="2021-06" db="EMBL/GenBank/DDBJ databases">
        <title>Caerostris extrusa draft genome.</title>
        <authorList>
            <person name="Kono N."/>
            <person name="Arakawa K."/>
        </authorList>
    </citation>
    <scope>NUCLEOTIDE SEQUENCE [LARGE SCALE GENOMIC DNA]</scope>
</reference>
<evidence type="ECO:0008006" key="4">
    <source>
        <dbReference type="Google" id="ProtNLM"/>
    </source>
</evidence>
<comment type="caution">
    <text evidence="2">The sequence shown here is derived from an EMBL/GenBank/DDBJ whole genome shotgun (WGS) entry which is preliminary data.</text>
</comment>
<proteinExistence type="predicted"/>
<dbReference type="AlphaFoldDB" id="A0AAV4XUB9"/>
<evidence type="ECO:0000313" key="2">
    <source>
        <dbReference type="EMBL" id="GIY97459.1"/>
    </source>
</evidence>
<protein>
    <recommendedName>
        <fullName evidence="4">MATH domain-containing protein</fullName>
    </recommendedName>
</protein>
<sequence>MASVSQEKRFEEVEFTDEHDFLITYVIKKASTLRRDCYCNYVYTRCPNFSRWYVHIIFAVDSLESDMVNLYIRQHREDDEEYLVTARVDFMVFYDRGEQPHFWQSIARPFTYKSFIPKSYQPVIAGFKIVRQSIPNDELIIKIRVRVYDCCKLLSWFENFEKDTNLNLESDTDSESDSVNDSESDAENDSETDGADDSKMGIAKDSKANLTDDSKINVADDSKINVADDSKINVTDDSKIKVAKDSEINVAKDSKMDVAKDSKMDVAKDSKMDVAKDSKMGSRNFSKRGFGRYSKMGSTTFSKRGFGRYSKMGSTTFF</sequence>
<name>A0AAV4XUB9_CAEEX</name>
<feature type="region of interest" description="Disordered" evidence="1">
    <location>
        <begin position="167"/>
        <end position="202"/>
    </location>
</feature>
<dbReference type="EMBL" id="BPLR01018160">
    <property type="protein sequence ID" value="GIY97459.1"/>
    <property type="molecule type" value="Genomic_DNA"/>
</dbReference>
<dbReference type="Proteomes" id="UP001054945">
    <property type="component" value="Unassembled WGS sequence"/>
</dbReference>
<feature type="compositionally biased region" description="Acidic residues" evidence="1">
    <location>
        <begin position="170"/>
        <end position="195"/>
    </location>
</feature>